<feature type="transmembrane region" description="Helical" evidence="1">
    <location>
        <begin position="48"/>
        <end position="70"/>
    </location>
</feature>
<evidence type="ECO:0000313" key="2">
    <source>
        <dbReference type="EMBL" id="MTK21549.1"/>
    </source>
</evidence>
<dbReference type="Proteomes" id="UP000487649">
    <property type="component" value="Unassembled WGS sequence"/>
</dbReference>
<reference evidence="3 4" key="1">
    <citation type="journal article" date="2019" name="Nat. Med.">
        <title>A library of human gut bacterial isolates paired with longitudinal multiomics data enables mechanistic microbiome research.</title>
        <authorList>
            <person name="Poyet M."/>
            <person name="Groussin M."/>
            <person name="Gibbons S.M."/>
            <person name="Avila-Pacheco J."/>
            <person name="Jiang X."/>
            <person name="Kearney S.M."/>
            <person name="Perrotta A.R."/>
            <person name="Berdy B."/>
            <person name="Zhao S."/>
            <person name="Lieberman T.D."/>
            <person name="Swanson P.K."/>
            <person name="Smith M."/>
            <person name="Roesemann S."/>
            <person name="Alexander J.E."/>
            <person name="Rich S.A."/>
            <person name="Livny J."/>
            <person name="Vlamakis H."/>
            <person name="Clish C."/>
            <person name="Bullock K."/>
            <person name="Deik A."/>
            <person name="Scott J."/>
            <person name="Pierce K.A."/>
            <person name="Xavier R.J."/>
            <person name="Alm E.J."/>
        </authorList>
    </citation>
    <scope>NUCLEOTIDE SEQUENCE</scope>
    <source>
        <strain evidence="3">BIOML-A179</strain>
        <strain evidence="2 4">BIOML-A198</strain>
    </source>
</reference>
<dbReference type="EMBL" id="WMQV01000018">
    <property type="protein sequence ID" value="MTL94567.1"/>
    <property type="molecule type" value="Genomic_DNA"/>
</dbReference>
<evidence type="ECO:0000313" key="4">
    <source>
        <dbReference type="Proteomes" id="UP000487649"/>
    </source>
</evidence>
<evidence type="ECO:0000256" key="1">
    <source>
        <dbReference type="SAM" id="Phobius"/>
    </source>
</evidence>
<accession>A0A6I3NDR4</accession>
<keyword evidence="1" id="KW-1133">Transmembrane helix</keyword>
<dbReference type="AlphaFoldDB" id="A0A6I3NDR4"/>
<comment type="caution">
    <text evidence="3">The sequence shown here is derived from an EMBL/GenBank/DDBJ whole genome shotgun (WGS) entry which is preliminary data.</text>
</comment>
<feature type="transmembrane region" description="Helical" evidence="1">
    <location>
        <begin position="76"/>
        <end position="95"/>
    </location>
</feature>
<protein>
    <submittedName>
        <fullName evidence="3">Uncharacterized protein</fullName>
    </submittedName>
</protein>
<feature type="transmembrane region" description="Helical" evidence="1">
    <location>
        <begin position="20"/>
        <end position="36"/>
    </location>
</feature>
<gene>
    <name evidence="3" type="ORF">GMA64_08525</name>
    <name evidence="2" type="ORF">GMA92_08960</name>
</gene>
<evidence type="ECO:0000313" key="3">
    <source>
        <dbReference type="EMBL" id="MTL94567.1"/>
    </source>
</evidence>
<organism evidence="3">
    <name type="scientific">Turicibacter sanguinis</name>
    <dbReference type="NCBI Taxonomy" id="154288"/>
    <lineage>
        <taxon>Bacteria</taxon>
        <taxon>Bacillati</taxon>
        <taxon>Bacillota</taxon>
        <taxon>Erysipelotrichia</taxon>
        <taxon>Erysipelotrichales</taxon>
        <taxon>Turicibacteraceae</taxon>
        <taxon>Turicibacter</taxon>
    </lineage>
</organism>
<sequence>MGLRYYFGLTSLNGPFFKGYGLVCLIIAVLLLSCYFKDLPQKLVRRLTIINLIALFGVQLIPLSTFVFTFEWNVELILPTLIVLFEVMGFFYRALKSLINYVSLKRTRLKVK</sequence>
<keyword evidence="1" id="KW-0472">Membrane</keyword>
<dbReference type="EMBL" id="WMQE01000018">
    <property type="protein sequence ID" value="MTK21549.1"/>
    <property type="molecule type" value="Genomic_DNA"/>
</dbReference>
<keyword evidence="1" id="KW-0812">Transmembrane</keyword>
<name>A0A6I3NDR4_9FIRM</name>
<dbReference type="PROSITE" id="PS51257">
    <property type="entry name" value="PROKAR_LIPOPROTEIN"/>
    <property type="match status" value="1"/>
</dbReference>
<proteinExistence type="predicted"/>